<keyword evidence="4" id="KW-1185">Reference proteome</keyword>
<proteinExistence type="predicted"/>
<keyword evidence="1" id="KW-0863">Zinc-finger</keyword>
<keyword evidence="1" id="KW-0862">Zinc</keyword>
<dbReference type="SUPFAM" id="SSF57667">
    <property type="entry name" value="beta-beta-alpha zinc fingers"/>
    <property type="match status" value="1"/>
</dbReference>
<dbReference type="AlphaFoldDB" id="G8YEL0"/>
<dbReference type="HOGENOM" id="CLU_1305265_0_0_1"/>
<dbReference type="EMBL" id="FO082051">
    <property type="protein sequence ID" value="CCE81609.1"/>
    <property type="molecule type" value="Genomic_DNA"/>
</dbReference>
<dbReference type="GO" id="GO:0008270">
    <property type="term" value="F:zinc ion binding"/>
    <property type="evidence" value="ECO:0007669"/>
    <property type="project" value="UniProtKB-KW"/>
</dbReference>
<accession>G8YEL0</accession>
<gene>
    <name evidence="3" type="primary">Piso0_002271</name>
    <name evidence="3" type="ORF">GNLVRS01_PISO0I06564g</name>
</gene>
<feature type="domain" description="C2H2-type" evidence="2">
    <location>
        <begin position="175"/>
        <end position="202"/>
    </location>
</feature>
<dbReference type="InterPro" id="IPR036236">
    <property type="entry name" value="Znf_C2H2_sf"/>
</dbReference>
<dbReference type="eggNOG" id="ENOG502RQKU">
    <property type="taxonomic scope" value="Eukaryota"/>
</dbReference>
<dbReference type="InterPro" id="IPR013087">
    <property type="entry name" value="Znf_C2H2_type"/>
</dbReference>
<dbReference type="SMART" id="SM00355">
    <property type="entry name" value="ZnF_C2H2"/>
    <property type="match status" value="2"/>
</dbReference>
<reference evidence="3 4" key="1">
    <citation type="journal article" date="2012" name="G3 (Bethesda)">
        <title>Pichia sorbitophila, an interspecies yeast hybrid reveals early steps of genome resolution following polyploidization.</title>
        <authorList>
            <person name="Leh Louis V."/>
            <person name="Despons L."/>
            <person name="Friedrich A."/>
            <person name="Martin T."/>
            <person name="Durrens P."/>
            <person name="Casaregola S."/>
            <person name="Neuveglise C."/>
            <person name="Fairhead C."/>
            <person name="Marck C."/>
            <person name="Cruz J.A."/>
            <person name="Straub M.L."/>
            <person name="Kugler V."/>
            <person name="Sacerdot C."/>
            <person name="Uzunov Z."/>
            <person name="Thierry A."/>
            <person name="Weiss S."/>
            <person name="Bleykasten C."/>
            <person name="De Montigny J."/>
            <person name="Jacques N."/>
            <person name="Jung P."/>
            <person name="Lemaire M."/>
            <person name="Mallet S."/>
            <person name="Morel G."/>
            <person name="Richard G.F."/>
            <person name="Sarkar A."/>
            <person name="Savel G."/>
            <person name="Schacherer J."/>
            <person name="Seret M.L."/>
            <person name="Talla E."/>
            <person name="Samson G."/>
            <person name="Jubin C."/>
            <person name="Poulain J."/>
            <person name="Vacherie B."/>
            <person name="Barbe V."/>
            <person name="Pelletier E."/>
            <person name="Sherman D.J."/>
            <person name="Westhof E."/>
            <person name="Weissenbach J."/>
            <person name="Baret P.V."/>
            <person name="Wincker P."/>
            <person name="Gaillardin C."/>
            <person name="Dujon B."/>
            <person name="Souciet J.L."/>
        </authorList>
    </citation>
    <scope>NUCLEOTIDE SEQUENCE [LARGE SCALE GENOMIC DNA]</scope>
    <source>
        <strain evidence="4">ATCC MYA-4447 / BCRC 22081 / CBS 7064 / NBRC 10061 / NRRL Y-12695</strain>
    </source>
</reference>
<dbReference type="OrthoDB" id="6077919at2759"/>
<dbReference type="Gene3D" id="3.30.160.60">
    <property type="entry name" value="Classic Zinc Finger"/>
    <property type="match status" value="1"/>
</dbReference>
<keyword evidence="1" id="KW-0479">Metal-binding</keyword>
<evidence type="ECO:0000256" key="1">
    <source>
        <dbReference type="PROSITE-ProRule" id="PRU00042"/>
    </source>
</evidence>
<organism evidence="3 4">
    <name type="scientific">Pichia sorbitophila (strain ATCC MYA-4447 / BCRC 22081 / CBS 7064 / NBRC 10061 / NRRL Y-12695)</name>
    <name type="common">Hybrid yeast</name>
    <dbReference type="NCBI Taxonomy" id="559304"/>
    <lineage>
        <taxon>Eukaryota</taxon>
        <taxon>Fungi</taxon>
        <taxon>Dikarya</taxon>
        <taxon>Ascomycota</taxon>
        <taxon>Saccharomycotina</taxon>
        <taxon>Pichiomycetes</taxon>
        <taxon>Debaryomycetaceae</taxon>
        <taxon>Millerozyma</taxon>
    </lineage>
</organism>
<dbReference type="InParanoid" id="G8YEL0"/>
<dbReference type="PROSITE" id="PS00028">
    <property type="entry name" value="ZINC_FINGER_C2H2_1"/>
    <property type="match status" value="2"/>
</dbReference>
<evidence type="ECO:0000313" key="3">
    <source>
        <dbReference type="EMBL" id="CCE81609.1"/>
    </source>
</evidence>
<evidence type="ECO:0000313" key="4">
    <source>
        <dbReference type="Proteomes" id="UP000005222"/>
    </source>
</evidence>
<evidence type="ECO:0000259" key="2">
    <source>
        <dbReference type="PROSITE" id="PS50157"/>
    </source>
</evidence>
<dbReference type="PROSITE" id="PS50157">
    <property type="entry name" value="ZINC_FINGER_C2H2_2"/>
    <property type="match status" value="1"/>
</dbReference>
<protein>
    <submittedName>
        <fullName evidence="3">Piso0_002271 protein</fullName>
    </submittedName>
</protein>
<dbReference type="STRING" id="559304.G8YEL0"/>
<dbReference type="Pfam" id="PF13894">
    <property type="entry name" value="zf-C2H2_4"/>
    <property type="match status" value="1"/>
</dbReference>
<dbReference type="Proteomes" id="UP000005222">
    <property type="component" value="Chromosome I"/>
</dbReference>
<name>G8YEL0_PICSO</name>
<sequence length="211" mass="24412">MAIVPIFAACPKNSQPSESYKDITWEDTTANNESMFETIGGISELDTSTIDREYEKPMTIVTEENPVAAKISDSNEAPTTAHMEQWHVLEDISWDLKECPKCLQGFSDPRSYRMHIDLHILDLEEDIICESHRFEDETNSNEGDVEYTSLYKDILELASRPLYYEHVNITRGEDFQCDICSTIFTSPYRLNLHMLSHKKKSNWIKSEEITF</sequence>